<dbReference type="EMBL" id="MU863626">
    <property type="protein sequence ID" value="KAK4104942.1"/>
    <property type="molecule type" value="Genomic_DNA"/>
</dbReference>
<keyword evidence="2" id="KW-1133">Transmembrane helix</keyword>
<keyword evidence="2" id="KW-0812">Transmembrane</keyword>
<feature type="region of interest" description="Disordered" evidence="1">
    <location>
        <begin position="204"/>
        <end position="236"/>
    </location>
</feature>
<sequence length="274" mass="30509">MSSTPNLGPATEPFTPPESCLKITTYRAQYKGTPIGFTLGTDPDCFPPPTSAPATSATHLLRLYSPGICPVGYEYVMPYTRSVTGQNYDDSVTRYICCPDDLPAYTSIRTFWDGACVTVTAHPILVAWQDKDKEVLAALAERDWQPFWPPAWEAEKATTKRMEILLAVLVPVGVIFLTVAAWAYWLKRNRRLHRGQMWPRCLGGGKHATQQDTEESGCVRCGRPELPADPRSPSHLENHPAVLVAHELHTEPIPIREADSRRVVPEADSTPLWS</sequence>
<gene>
    <name evidence="3" type="ORF">N658DRAFT_513717</name>
</gene>
<dbReference type="Proteomes" id="UP001305647">
    <property type="component" value="Unassembled WGS sequence"/>
</dbReference>
<accession>A0AAN6Q7A7</accession>
<organism evidence="3 4">
    <name type="scientific">Parathielavia hyrcaniae</name>
    <dbReference type="NCBI Taxonomy" id="113614"/>
    <lineage>
        <taxon>Eukaryota</taxon>
        <taxon>Fungi</taxon>
        <taxon>Dikarya</taxon>
        <taxon>Ascomycota</taxon>
        <taxon>Pezizomycotina</taxon>
        <taxon>Sordariomycetes</taxon>
        <taxon>Sordariomycetidae</taxon>
        <taxon>Sordariales</taxon>
        <taxon>Chaetomiaceae</taxon>
        <taxon>Parathielavia</taxon>
    </lineage>
</organism>
<name>A0AAN6Q7A7_9PEZI</name>
<keyword evidence="4" id="KW-1185">Reference proteome</keyword>
<reference evidence="3" key="1">
    <citation type="journal article" date="2023" name="Mol. Phylogenet. Evol.">
        <title>Genome-scale phylogeny and comparative genomics of the fungal order Sordariales.</title>
        <authorList>
            <person name="Hensen N."/>
            <person name="Bonometti L."/>
            <person name="Westerberg I."/>
            <person name="Brannstrom I.O."/>
            <person name="Guillou S."/>
            <person name="Cros-Aarteil S."/>
            <person name="Calhoun S."/>
            <person name="Haridas S."/>
            <person name="Kuo A."/>
            <person name="Mondo S."/>
            <person name="Pangilinan J."/>
            <person name="Riley R."/>
            <person name="LaButti K."/>
            <person name="Andreopoulos B."/>
            <person name="Lipzen A."/>
            <person name="Chen C."/>
            <person name="Yan M."/>
            <person name="Daum C."/>
            <person name="Ng V."/>
            <person name="Clum A."/>
            <person name="Steindorff A."/>
            <person name="Ohm R.A."/>
            <person name="Martin F."/>
            <person name="Silar P."/>
            <person name="Natvig D.O."/>
            <person name="Lalanne C."/>
            <person name="Gautier V."/>
            <person name="Ament-Velasquez S.L."/>
            <person name="Kruys A."/>
            <person name="Hutchinson M.I."/>
            <person name="Powell A.J."/>
            <person name="Barry K."/>
            <person name="Miller A.N."/>
            <person name="Grigoriev I.V."/>
            <person name="Debuchy R."/>
            <person name="Gladieux P."/>
            <person name="Hiltunen Thoren M."/>
            <person name="Johannesson H."/>
        </authorList>
    </citation>
    <scope>NUCLEOTIDE SEQUENCE</scope>
    <source>
        <strain evidence="3">CBS 757.83</strain>
    </source>
</reference>
<evidence type="ECO:0000256" key="1">
    <source>
        <dbReference type="SAM" id="MobiDB-lite"/>
    </source>
</evidence>
<evidence type="ECO:0000256" key="2">
    <source>
        <dbReference type="SAM" id="Phobius"/>
    </source>
</evidence>
<protein>
    <submittedName>
        <fullName evidence="3">Uncharacterized protein</fullName>
    </submittedName>
</protein>
<evidence type="ECO:0000313" key="3">
    <source>
        <dbReference type="EMBL" id="KAK4104942.1"/>
    </source>
</evidence>
<feature type="transmembrane region" description="Helical" evidence="2">
    <location>
        <begin position="164"/>
        <end position="186"/>
    </location>
</feature>
<dbReference type="AlphaFoldDB" id="A0AAN6Q7A7"/>
<comment type="caution">
    <text evidence="3">The sequence shown here is derived from an EMBL/GenBank/DDBJ whole genome shotgun (WGS) entry which is preliminary data.</text>
</comment>
<evidence type="ECO:0000313" key="4">
    <source>
        <dbReference type="Proteomes" id="UP001305647"/>
    </source>
</evidence>
<feature type="compositionally biased region" description="Basic and acidic residues" evidence="1">
    <location>
        <begin position="222"/>
        <end position="236"/>
    </location>
</feature>
<proteinExistence type="predicted"/>
<reference evidence="3" key="2">
    <citation type="submission" date="2023-05" db="EMBL/GenBank/DDBJ databases">
        <authorList>
            <consortium name="Lawrence Berkeley National Laboratory"/>
            <person name="Steindorff A."/>
            <person name="Hensen N."/>
            <person name="Bonometti L."/>
            <person name="Westerberg I."/>
            <person name="Brannstrom I.O."/>
            <person name="Guillou S."/>
            <person name="Cros-Aarteil S."/>
            <person name="Calhoun S."/>
            <person name="Haridas S."/>
            <person name="Kuo A."/>
            <person name="Mondo S."/>
            <person name="Pangilinan J."/>
            <person name="Riley R."/>
            <person name="Labutti K."/>
            <person name="Andreopoulos B."/>
            <person name="Lipzen A."/>
            <person name="Chen C."/>
            <person name="Yanf M."/>
            <person name="Daum C."/>
            <person name="Ng V."/>
            <person name="Clum A."/>
            <person name="Ohm R."/>
            <person name="Martin F."/>
            <person name="Silar P."/>
            <person name="Natvig D."/>
            <person name="Lalanne C."/>
            <person name="Gautier V."/>
            <person name="Ament-Velasquez S.L."/>
            <person name="Kruys A."/>
            <person name="Hutchinson M.I."/>
            <person name="Powell A.J."/>
            <person name="Barry K."/>
            <person name="Miller A.N."/>
            <person name="Grigoriev I.V."/>
            <person name="Debuchy R."/>
            <person name="Gladieux P."/>
            <person name="Thoren M.H."/>
            <person name="Johannesson H."/>
        </authorList>
    </citation>
    <scope>NUCLEOTIDE SEQUENCE</scope>
    <source>
        <strain evidence="3">CBS 757.83</strain>
    </source>
</reference>
<keyword evidence="2" id="KW-0472">Membrane</keyword>